<keyword evidence="2" id="KW-1185">Reference proteome</keyword>
<gene>
    <name evidence="1" type="ORF">N3K66_001598</name>
</gene>
<dbReference type="EMBL" id="CM047940">
    <property type="protein sequence ID" value="KAI9905069.1"/>
    <property type="molecule type" value="Genomic_DNA"/>
</dbReference>
<name>A0ACC0VFV1_9HYPO</name>
<organism evidence="1 2">
    <name type="scientific">Trichothecium roseum</name>
    <dbReference type="NCBI Taxonomy" id="47278"/>
    <lineage>
        <taxon>Eukaryota</taxon>
        <taxon>Fungi</taxon>
        <taxon>Dikarya</taxon>
        <taxon>Ascomycota</taxon>
        <taxon>Pezizomycotina</taxon>
        <taxon>Sordariomycetes</taxon>
        <taxon>Hypocreomycetidae</taxon>
        <taxon>Hypocreales</taxon>
        <taxon>Hypocreales incertae sedis</taxon>
        <taxon>Trichothecium</taxon>
    </lineage>
</organism>
<dbReference type="Proteomes" id="UP001163324">
    <property type="component" value="Chromosome 1"/>
</dbReference>
<proteinExistence type="predicted"/>
<comment type="caution">
    <text evidence="1">The sequence shown here is derived from an EMBL/GenBank/DDBJ whole genome shotgun (WGS) entry which is preliminary data.</text>
</comment>
<protein>
    <submittedName>
        <fullName evidence="1">Uncharacterized protein</fullName>
    </submittedName>
</protein>
<evidence type="ECO:0000313" key="2">
    <source>
        <dbReference type="Proteomes" id="UP001163324"/>
    </source>
</evidence>
<evidence type="ECO:0000313" key="1">
    <source>
        <dbReference type="EMBL" id="KAI9905069.1"/>
    </source>
</evidence>
<sequence>MQFSTLLVGALATLTSAAPTPAVKSTASIIEQIAPKSSSCASADFPDECRTAEQAGPLLFAGMEAHGLTSPNQQAALLSLVALESGDFQYKRNKFPGRPGQGTSNMQMAQWNLKYAKSIDAVKGEVDGIESVDGLADDELNRILDLVVDDKYNFASGAWFMKTQCGDTVLQALEADVDSGYQQYMQCVGVTVDDSRQQYFNRAKAAFGL</sequence>
<accession>A0ACC0VFV1</accession>
<reference evidence="1" key="1">
    <citation type="submission" date="2022-10" db="EMBL/GenBank/DDBJ databases">
        <title>Complete Genome of Trichothecium roseum strain YXFP-22015, a Plant Pathogen Isolated from Citrus.</title>
        <authorList>
            <person name="Wang Y."/>
            <person name="Zhu L."/>
        </authorList>
    </citation>
    <scope>NUCLEOTIDE SEQUENCE</scope>
    <source>
        <strain evidence="1">YXFP-22015</strain>
    </source>
</reference>